<keyword evidence="1" id="KW-0812">Transmembrane</keyword>
<feature type="transmembrane region" description="Helical" evidence="1">
    <location>
        <begin position="44"/>
        <end position="64"/>
    </location>
</feature>
<proteinExistence type="predicted"/>
<keyword evidence="1" id="KW-0472">Membrane</keyword>
<dbReference type="Proteomes" id="UP000571017">
    <property type="component" value="Unassembled WGS sequence"/>
</dbReference>
<evidence type="ECO:0000313" key="3">
    <source>
        <dbReference type="EMBL" id="MBA2174996.1"/>
    </source>
</evidence>
<dbReference type="Pfam" id="PF14145">
    <property type="entry name" value="YrhK"/>
    <property type="match status" value="1"/>
</dbReference>
<gene>
    <name evidence="3" type="ORF">H0266_08840</name>
</gene>
<evidence type="ECO:0000256" key="1">
    <source>
        <dbReference type="SAM" id="Phobius"/>
    </source>
</evidence>
<organism evidence="3 4">
    <name type="scientific">Halobacillus locisalis</name>
    <dbReference type="NCBI Taxonomy" id="220753"/>
    <lineage>
        <taxon>Bacteria</taxon>
        <taxon>Bacillati</taxon>
        <taxon>Bacillota</taxon>
        <taxon>Bacilli</taxon>
        <taxon>Bacillales</taxon>
        <taxon>Bacillaceae</taxon>
        <taxon>Halobacillus</taxon>
    </lineage>
</organism>
<protein>
    <submittedName>
        <fullName evidence="3">YrhK family protein</fullName>
    </submittedName>
</protein>
<evidence type="ECO:0000313" key="4">
    <source>
        <dbReference type="Proteomes" id="UP000571017"/>
    </source>
</evidence>
<keyword evidence="1" id="KW-1133">Transmembrane helix</keyword>
<dbReference type="EMBL" id="JACEFG010000002">
    <property type="protein sequence ID" value="MBA2174996.1"/>
    <property type="molecule type" value="Genomic_DNA"/>
</dbReference>
<accession>A0A838CTP1</accession>
<dbReference type="InterPro" id="IPR025424">
    <property type="entry name" value="YrhK_domain"/>
</dbReference>
<comment type="caution">
    <text evidence="3">The sequence shown here is derived from an EMBL/GenBank/DDBJ whole genome shotgun (WGS) entry which is preliminary data.</text>
</comment>
<reference evidence="3 4" key="1">
    <citation type="journal article" date="2004" name="Extremophiles">
        <title>Halobacillus locisalis sp. nov., a halophilic bacterium isolated from a marine solar saltern of the Yellow Sea in Korea.</title>
        <authorList>
            <person name="Yoon J.H."/>
            <person name="Kang K.H."/>
            <person name="Oh T.K."/>
            <person name="Park Y.H."/>
        </authorList>
    </citation>
    <scope>NUCLEOTIDE SEQUENCE [LARGE SCALE GENOMIC DNA]</scope>
    <source>
        <strain evidence="3 4">KCTC 3788</strain>
    </source>
</reference>
<sequence length="80" mass="9739">MGRHGLFFKKRYEVLYTLNDFLLGIWYLLGSICLYFEISKEWGILLFMLGSIQILIRPSIRIIHRFHVKKHYIKEYDSKQ</sequence>
<keyword evidence="4" id="KW-1185">Reference proteome</keyword>
<name>A0A838CTP1_9BACI</name>
<dbReference type="AlphaFoldDB" id="A0A838CTP1"/>
<feature type="domain" description="YrhK" evidence="2">
    <location>
        <begin position="10"/>
        <end position="65"/>
    </location>
</feature>
<evidence type="ECO:0000259" key="2">
    <source>
        <dbReference type="Pfam" id="PF14145"/>
    </source>
</evidence>
<feature type="transmembrane region" description="Helical" evidence="1">
    <location>
        <begin position="21"/>
        <end position="38"/>
    </location>
</feature>